<dbReference type="PROSITE" id="PS51750">
    <property type="entry name" value="BRO_N"/>
    <property type="match status" value="1"/>
</dbReference>
<keyword evidence="3" id="KW-1185">Reference proteome</keyword>
<dbReference type="eggNOG" id="COG3645">
    <property type="taxonomic scope" value="Bacteria"/>
</dbReference>
<comment type="caution">
    <text evidence="2">The sequence shown here is derived from an EMBL/GenBank/DDBJ whole genome shotgun (WGS) entry which is preliminary data.</text>
</comment>
<dbReference type="PANTHER" id="PTHR36180">
    <property type="entry name" value="DNA-BINDING PROTEIN-RELATED-RELATED"/>
    <property type="match status" value="1"/>
</dbReference>
<gene>
    <name evidence="2" type="ORF">HMPREF9241_01671</name>
</gene>
<dbReference type="GO" id="GO:0003677">
    <property type="term" value="F:DNA binding"/>
    <property type="evidence" value="ECO:0007669"/>
    <property type="project" value="InterPro"/>
</dbReference>
<protein>
    <recommendedName>
        <fullName evidence="1">Bro-N domain-containing protein</fullName>
    </recommendedName>
</protein>
<dbReference type="RefSeq" id="WP_006681867.1">
    <property type="nucleotide sequence ID" value="NZ_JH815212.1"/>
</dbReference>
<dbReference type="PANTHER" id="PTHR36180:SF2">
    <property type="entry name" value="BRO FAMILY PROTEIN"/>
    <property type="match status" value="1"/>
</dbReference>
<dbReference type="AlphaFoldDB" id="K0ZBQ0"/>
<dbReference type="InterPro" id="IPR003497">
    <property type="entry name" value="BRO_N_domain"/>
</dbReference>
<dbReference type="SMART" id="SM01040">
    <property type="entry name" value="Bro-N"/>
    <property type="match status" value="1"/>
</dbReference>
<accession>K0ZBQ0</accession>
<evidence type="ECO:0000259" key="1">
    <source>
        <dbReference type="PROSITE" id="PS51750"/>
    </source>
</evidence>
<organism evidence="2 3">
    <name type="scientific">Schaalia turicensis ACS-279-V-Col4</name>
    <dbReference type="NCBI Taxonomy" id="883077"/>
    <lineage>
        <taxon>Bacteria</taxon>
        <taxon>Bacillati</taxon>
        <taxon>Actinomycetota</taxon>
        <taxon>Actinomycetes</taxon>
        <taxon>Actinomycetales</taxon>
        <taxon>Actinomycetaceae</taxon>
        <taxon>Schaalia</taxon>
    </lineage>
</organism>
<reference evidence="2 3" key="1">
    <citation type="submission" date="2012-07" db="EMBL/GenBank/DDBJ databases">
        <title>The Genome Sequence of Actinomyces turicensis ACS-279-V-COL4.</title>
        <authorList>
            <consortium name="The Broad Institute Genome Sequencing Platform"/>
            <person name="Earl A."/>
            <person name="Ward D."/>
            <person name="Feldgarden M."/>
            <person name="Gevers D."/>
            <person name="Saerens B."/>
            <person name="Vaneechoutte M."/>
            <person name="Walker B."/>
            <person name="Young S.K."/>
            <person name="Zeng Q."/>
            <person name="Gargeya S."/>
            <person name="Fitzgerald M."/>
            <person name="Haas B."/>
            <person name="Abouelleil A."/>
            <person name="Alvarado L."/>
            <person name="Arachchi H.M."/>
            <person name="Berlin A."/>
            <person name="Chapman S.B."/>
            <person name="Goldberg J."/>
            <person name="Griggs A."/>
            <person name="Gujja S."/>
            <person name="Hansen M."/>
            <person name="Howarth C."/>
            <person name="Imamovic A."/>
            <person name="Larimer J."/>
            <person name="McCowen C."/>
            <person name="Montmayeur A."/>
            <person name="Murphy C."/>
            <person name="Neiman D."/>
            <person name="Pearson M."/>
            <person name="Priest M."/>
            <person name="Roberts A."/>
            <person name="Saif S."/>
            <person name="Shea T."/>
            <person name="Sisk P."/>
            <person name="Sykes S."/>
            <person name="Wortman J."/>
            <person name="Nusbaum C."/>
            <person name="Birren B."/>
        </authorList>
    </citation>
    <scope>NUCLEOTIDE SEQUENCE [LARGE SCALE GENOMIC DNA]</scope>
    <source>
        <strain evidence="2 3">ACS-279-V-Col4</strain>
    </source>
</reference>
<feature type="domain" description="Bro-N" evidence="1">
    <location>
        <begin position="2"/>
        <end position="106"/>
    </location>
</feature>
<name>K0ZBQ0_9ACTO</name>
<dbReference type="PATRIC" id="fig|883077.3.peg.1686"/>
<dbReference type="STRING" id="883077.HMPREF9241_01671"/>
<evidence type="ECO:0000313" key="2">
    <source>
        <dbReference type="EMBL" id="EJZ84895.1"/>
    </source>
</evidence>
<proteinExistence type="predicted"/>
<dbReference type="Proteomes" id="UP000003994">
    <property type="component" value="Unassembled WGS sequence"/>
</dbReference>
<dbReference type="Pfam" id="PF02498">
    <property type="entry name" value="Bro-N"/>
    <property type="match status" value="1"/>
</dbReference>
<dbReference type="InterPro" id="IPR005039">
    <property type="entry name" value="Ant_C"/>
</dbReference>
<dbReference type="eggNOG" id="COG3617">
    <property type="taxonomic scope" value="Bacteria"/>
</dbReference>
<evidence type="ECO:0000313" key="3">
    <source>
        <dbReference type="Proteomes" id="UP000003994"/>
    </source>
</evidence>
<dbReference type="HOGENOM" id="CLU_046670_0_0_11"/>
<sequence length="268" mass="29627">MTTNIQTFSNANFGEVRTLEQNGKVLFCGKDVATALGYENPSKAIRDHCKGGPIRYPLETAGGTQQIRFITEGDLYRLIASSKLPSAQKFEAWVFDDVLPSIRKHGGYLTPEATEKALTDPDFIIQLATSLKEERAKRAALEAENEANKPKVLFADAVATSHTSILVGDLAKILKGNGLNIGANRLFTLLREDGYLIKRQGSDWNMPTQRAMELGLFKIKETAVTHSDGHVTVNKTPKVTGKGQLYFIKRYLKGWNKKLLEEAEKAAS</sequence>
<dbReference type="Pfam" id="PF03374">
    <property type="entry name" value="ANT"/>
    <property type="match status" value="1"/>
</dbReference>
<dbReference type="EMBL" id="AGWQ01000010">
    <property type="protein sequence ID" value="EJZ84895.1"/>
    <property type="molecule type" value="Genomic_DNA"/>
</dbReference>